<feature type="region of interest" description="Disordered" evidence="11">
    <location>
        <begin position="343"/>
        <end position="376"/>
    </location>
</feature>
<dbReference type="FunFam" id="1.10.510.10:FF:000082">
    <property type="entry name" value="Shaggy-related protein kinase kappa"/>
    <property type="match status" value="1"/>
</dbReference>
<dbReference type="GO" id="GO:0005737">
    <property type="term" value="C:cytoplasm"/>
    <property type="evidence" value="ECO:0007669"/>
    <property type="project" value="TreeGrafter"/>
</dbReference>
<feature type="compositionally biased region" description="Low complexity" evidence="11">
    <location>
        <begin position="351"/>
        <end position="371"/>
    </location>
</feature>
<dbReference type="RefSeq" id="XP_049179377.1">
    <property type="nucleotide sequence ID" value="XM_049324901.1"/>
</dbReference>
<feature type="region of interest" description="Disordered" evidence="11">
    <location>
        <begin position="393"/>
        <end position="440"/>
    </location>
</feature>
<dbReference type="GeneID" id="73381172"/>
<feature type="compositionally biased region" description="Basic residues" evidence="11">
    <location>
        <begin position="102"/>
        <end position="113"/>
    </location>
</feature>
<dbReference type="Gene3D" id="3.30.200.20">
    <property type="entry name" value="Phosphorylase Kinase, domain 1"/>
    <property type="match status" value="1"/>
</dbReference>
<evidence type="ECO:0000256" key="11">
    <source>
        <dbReference type="SAM" id="MobiDB-lite"/>
    </source>
</evidence>
<dbReference type="PROSITE" id="PS00107">
    <property type="entry name" value="PROTEIN_KINASE_ATP"/>
    <property type="match status" value="1"/>
</dbReference>
<feature type="compositionally biased region" description="Acidic residues" evidence="11">
    <location>
        <begin position="240"/>
        <end position="256"/>
    </location>
</feature>
<keyword evidence="6" id="KW-0418">Kinase</keyword>
<comment type="similarity">
    <text evidence="1">Belongs to the protein kinase superfamily. CMGC Ser/Thr protein kinase family. GSK-3 subfamily.</text>
</comment>
<dbReference type="InterPro" id="IPR008271">
    <property type="entry name" value="Ser/Thr_kinase_AS"/>
</dbReference>
<dbReference type="PANTHER" id="PTHR24057:SF0">
    <property type="entry name" value="PROTEIN KINASE SHAGGY-RELATED"/>
    <property type="match status" value="1"/>
</dbReference>
<feature type="compositionally biased region" description="Polar residues" evidence="11">
    <location>
        <begin position="396"/>
        <end position="410"/>
    </location>
</feature>
<evidence type="ECO:0000259" key="12">
    <source>
        <dbReference type="PROSITE" id="PS50011"/>
    </source>
</evidence>
<keyword evidence="7 10" id="KW-0067">ATP-binding</keyword>
<keyword evidence="14" id="KW-1185">Reference proteome</keyword>
<feature type="binding site" evidence="10">
    <location>
        <position position="598"/>
    </location>
    <ligand>
        <name>ATP</name>
        <dbReference type="ChEBI" id="CHEBI:30616"/>
    </ligand>
</feature>
<evidence type="ECO:0000256" key="10">
    <source>
        <dbReference type="PROSITE-ProRule" id="PRU10141"/>
    </source>
</evidence>
<accession>A0AAI9SW51</accession>
<reference evidence="13" key="1">
    <citation type="journal article" date="2022" name="DNA Res.">
        <title>Genome analysis of five recently described species of the CUG-Ser clade uncovers Candida theae as a new hybrid lineage with pathogenic potential in the Candida parapsilosis species complex.</title>
        <authorList>
            <person name="Mixao V."/>
            <person name="Del Olmo V."/>
            <person name="Hegedusova E."/>
            <person name="Saus E."/>
            <person name="Pryszcz L."/>
            <person name="Cillingova A."/>
            <person name="Nosek J."/>
            <person name="Gabaldon T."/>
        </authorList>
    </citation>
    <scope>NUCLEOTIDE SEQUENCE</scope>
    <source>
        <strain evidence="13">CBS 10844</strain>
    </source>
</reference>
<dbReference type="Proteomes" id="UP001202479">
    <property type="component" value="Unassembled WGS sequence"/>
</dbReference>
<dbReference type="PANTHER" id="PTHR24057">
    <property type="entry name" value="GLYCOGEN SYNTHASE KINASE-3 ALPHA"/>
    <property type="match status" value="1"/>
</dbReference>
<feature type="compositionally biased region" description="Polar residues" evidence="11">
    <location>
        <begin position="221"/>
        <end position="239"/>
    </location>
</feature>
<evidence type="ECO:0000256" key="9">
    <source>
        <dbReference type="ARBA" id="ARBA00072289"/>
    </source>
</evidence>
<dbReference type="GO" id="GO:0030447">
    <property type="term" value="P:filamentous growth"/>
    <property type="evidence" value="ECO:0007669"/>
    <property type="project" value="UniProtKB-ARBA"/>
</dbReference>
<dbReference type="SUPFAM" id="SSF56112">
    <property type="entry name" value="Protein kinase-like (PK-like)"/>
    <property type="match status" value="1"/>
</dbReference>
<evidence type="ECO:0000256" key="7">
    <source>
        <dbReference type="ARBA" id="ARBA00022840"/>
    </source>
</evidence>
<keyword evidence="4" id="KW-0808">Transferase</keyword>
<dbReference type="InterPro" id="IPR050591">
    <property type="entry name" value="GSK-3"/>
</dbReference>
<feature type="compositionally biased region" description="Basic and acidic residues" evidence="11">
    <location>
        <begin position="257"/>
        <end position="266"/>
    </location>
</feature>
<feature type="region of interest" description="Disordered" evidence="11">
    <location>
        <begin position="221"/>
        <end position="266"/>
    </location>
</feature>
<dbReference type="PROSITE" id="PS00108">
    <property type="entry name" value="PROTEIN_KINASE_ST"/>
    <property type="match status" value="1"/>
</dbReference>
<dbReference type="GO" id="GO:0005524">
    <property type="term" value="F:ATP binding"/>
    <property type="evidence" value="ECO:0007669"/>
    <property type="project" value="UniProtKB-UniRule"/>
</dbReference>
<feature type="region of interest" description="Disordered" evidence="11">
    <location>
        <begin position="101"/>
        <end position="160"/>
    </location>
</feature>
<name>A0AAI9SW51_9ASCO</name>
<dbReference type="GO" id="GO:0005634">
    <property type="term" value="C:nucleus"/>
    <property type="evidence" value="ECO:0007669"/>
    <property type="project" value="TreeGrafter"/>
</dbReference>
<dbReference type="GO" id="GO:0030154">
    <property type="term" value="P:cell differentiation"/>
    <property type="evidence" value="ECO:0007669"/>
    <property type="project" value="TreeGrafter"/>
</dbReference>
<dbReference type="GO" id="GO:0004674">
    <property type="term" value="F:protein serine/threonine kinase activity"/>
    <property type="evidence" value="ECO:0007669"/>
    <property type="project" value="UniProtKB-KW"/>
</dbReference>
<dbReference type="InterPro" id="IPR039192">
    <property type="entry name" value="STKc_GSK3"/>
</dbReference>
<feature type="domain" description="Protein kinase" evidence="12">
    <location>
        <begin position="569"/>
        <end position="851"/>
    </location>
</feature>
<comment type="caution">
    <text evidence="13">The sequence shown here is derived from an EMBL/GenBank/DDBJ whole genome shotgun (WGS) entry which is preliminary data.</text>
</comment>
<dbReference type="Pfam" id="PF00069">
    <property type="entry name" value="Pkinase"/>
    <property type="match status" value="1"/>
</dbReference>
<evidence type="ECO:0000313" key="14">
    <source>
        <dbReference type="Proteomes" id="UP001202479"/>
    </source>
</evidence>
<dbReference type="InterPro" id="IPR017441">
    <property type="entry name" value="Protein_kinase_ATP_BS"/>
</dbReference>
<dbReference type="PROSITE" id="PS50011">
    <property type="entry name" value="PROTEIN_KINASE_DOM"/>
    <property type="match status" value="1"/>
</dbReference>
<dbReference type="EMBL" id="JAHUZD010000123">
    <property type="protein sequence ID" value="KAI3403630.2"/>
    <property type="molecule type" value="Genomic_DNA"/>
</dbReference>
<dbReference type="CDD" id="cd14137">
    <property type="entry name" value="STKc_GSK3"/>
    <property type="match status" value="1"/>
</dbReference>
<evidence type="ECO:0000256" key="1">
    <source>
        <dbReference type="ARBA" id="ARBA00005527"/>
    </source>
</evidence>
<evidence type="ECO:0000256" key="2">
    <source>
        <dbReference type="ARBA" id="ARBA00022527"/>
    </source>
</evidence>
<evidence type="ECO:0000256" key="4">
    <source>
        <dbReference type="ARBA" id="ARBA00022679"/>
    </source>
</evidence>
<gene>
    <name evidence="13" type="ORF">KGF56_003557</name>
</gene>
<evidence type="ECO:0000256" key="8">
    <source>
        <dbReference type="ARBA" id="ARBA00055136"/>
    </source>
</evidence>
<dbReference type="Gene3D" id="1.10.510.10">
    <property type="entry name" value="Transferase(Phosphotransferase) domain 1"/>
    <property type="match status" value="1"/>
</dbReference>
<proteinExistence type="inferred from homology"/>
<dbReference type="GO" id="GO:0007165">
    <property type="term" value="P:signal transduction"/>
    <property type="evidence" value="ECO:0007669"/>
    <property type="project" value="TreeGrafter"/>
</dbReference>
<evidence type="ECO:0000313" key="13">
    <source>
        <dbReference type="EMBL" id="KAI3403630.2"/>
    </source>
</evidence>
<keyword evidence="3" id="KW-0309">Germination</keyword>
<evidence type="ECO:0000256" key="5">
    <source>
        <dbReference type="ARBA" id="ARBA00022741"/>
    </source>
</evidence>
<dbReference type="FunFam" id="3.30.200.20:FF:000009">
    <property type="entry name" value="Glycogen synthase kinase-3 beta"/>
    <property type="match status" value="1"/>
</dbReference>
<feature type="compositionally biased region" description="Basic and acidic residues" evidence="11">
    <location>
        <begin position="114"/>
        <end position="152"/>
    </location>
</feature>
<keyword evidence="5 10" id="KW-0547">Nucleotide-binding</keyword>
<organism evidence="13 14">
    <name type="scientific">Candida oxycetoniae</name>
    <dbReference type="NCBI Taxonomy" id="497107"/>
    <lineage>
        <taxon>Eukaryota</taxon>
        <taxon>Fungi</taxon>
        <taxon>Dikarya</taxon>
        <taxon>Ascomycota</taxon>
        <taxon>Saccharomycotina</taxon>
        <taxon>Pichiomycetes</taxon>
        <taxon>Debaryomycetaceae</taxon>
        <taxon>Candida/Lodderomyces clade</taxon>
        <taxon>Candida</taxon>
    </lineage>
</organism>
<dbReference type="SMART" id="SM00220">
    <property type="entry name" value="S_TKc"/>
    <property type="match status" value="1"/>
</dbReference>
<dbReference type="GO" id="GO:0004712">
    <property type="term" value="F:protein serine/threonine/tyrosine kinase activity"/>
    <property type="evidence" value="ECO:0007669"/>
    <property type="project" value="TreeGrafter"/>
</dbReference>
<dbReference type="InterPro" id="IPR011009">
    <property type="entry name" value="Kinase-like_dom_sf"/>
</dbReference>
<sequence length="954" mass="109893">MHLSKGINKLSLDSIAPDFNSIKLINPYLKDKRQEFGAIGKDDDDDYFSQPLNIKNIDYDFLEKQFQIYKYYPQYIHNQEISTPVLRDLIVDKPIYHDANKHVKLKKKKKKKETLKEARQSRKQKREEKRELRHEQKEEAKEMRMRSKQEKKEHKHQHQAKQNYCGHYMKRINSFNTANSGQMGQGQVNQGQVNQGQINQGQVNPYQMKTSFSINMTSMSRTNSEVSQLSNKFSHNTTIEDIECSEEEEEDDDEPDRAELNYDSEKTEVDEEGFDMITFNNPFANGGDPNKLAASSSVMMKQSSSSFSNRQPLQYPQPISRNNSVNINLNSTNFTNPLLQQHNQTLPQRRSSSTTLINNSQNSSQNRYNYNYPTNVQNKKSTSITFKFKNYFGKSAPQQNDENEIQQVRGDSSEEEEEEEGHDFKSGSGSGSGGNTVDENFTKRKTPQAQYKLNHSNAKPPHIYTTATTATATTATTTTTGTIEENNRRKPIPQIQPIGVPRIAEFSSIPIKKSNTFDQTKSAKTTFKNKLKMRLTNDASIKKRHSDQFEVVTENVTNGHTGEVQTIQYTQSQMVGHGSFGVVFQTQIMPANEICAMKRVLQDKRFKNRELQIMKLVHHRNIADLKYYFYTNNDKNELYLNLILEFVPETLYKASHYYVSKRLSMPPLEIKLYTYQMFRALNYIHSQGICHRDIKPQNLLINPSTGELKLCDFGSAKILNPQEPNVSYICSRYYRAPELIFGATNYTTKIDVWSAGCVMAELILGQPLFPGESGIDQLVEIIKILGTPSKDQIKNMNPNYMEHRFPQIKPIPLNKIFKKMSHDCIQFLIKVLQYSPIDRISCIEALCDGYFDELRNQQTQLPNYRKLFSQNLHSGGNSHQHHNAAQYQIYNSQPDMKPLPELFDFDDRELSVAPQLNSKLIPSWAWSHLQLSKQINGLNEFVPMTSEELKVSLD</sequence>
<keyword evidence="2" id="KW-0723">Serine/threonine-protein kinase</keyword>
<dbReference type="AlphaFoldDB" id="A0AAI9SW51"/>
<evidence type="ECO:0000256" key="3">
    <source>
        <dbReference type="ARBA" id="ARBA00022544"/>
    </source>
</evidence>
<protein>
    <recommendedName>
        <fullName evidence="9">Glycogen synthase kinase 1</fullName>
    </recommendedName>
</protein>
<dbReference type="InterPro" id="IPR000719">
    <property type="entry name" value="Prot_kinase_dom"/>
</dbReference>
<comment type="function">
    <text evidence="8">Protein kinase that acts downstream of the MPS1 MAPK cascade as a highly conservative signal modulator that dictates growth, conidiation and pathogenicity. Phosphorylates HAT1 at 'Ser-8' to block its translocation from the nucleus to the cytoplasm where HAT1 positively regulates appressorium development and pathogenicity.</text>
</comment>
<evidence type="ECO:0000256" key="6">
    <source>
        <dbReference type="ARBA" id="ARBA00022777"/>
    </source>
</evidence>